<dbReference type="PRINTS" id="PR00381">
    <property type="entry name" value="KINESINLIGHT"/>
</dbReference>
<sequence>MSYAAGLKAGSGQSGSGSGGVGGIGLGPQFHVSGTSHWNVHSTSETVFSAALAAKQRKLCPLPVHSFTGCQETLQEIHRYFAETQGIRLVFILHGLGGSGKSQMAFKFVQEAQDKKRFSDVFFIDATSEQTVETDLKLLAPAADNTSEAALSWLASNHNDWLIVFDNADDLELDIAKFFPPCTFGSILITTRNPQLCIHGVDSPVSNMSLDDASKLLLKLAGRKAVEANKEELATAIVKELHCFALAVSQAGGYINARGDLKSYLALYKSSYDKLLQRNDIQGQSQYNKAVYATWNLRKLLLQIFSCLHHQAIGTEIFEKASLSELQMDDNDFQVQVNQVLAQLGGSNQTWDALIFNDIVGELQAYSLIEHNLHDQSFSVHPLIQQWSNHTTKQNMNFIQTCVLALIARSCYFNTEDFEYIARLLHHMTRLSLFFQQPLDMKISGLLAYIADWQGSKQGRWNYAERLLGEEHPDTLTSMNNLASTYRHQGRWSDAEILQVAVLERQKRLLGEEHPRTLSSMSNLAWTYNNQGRWSDAEVLQKRLLGEEHPDTLNSMNNLASTYNNQGRWSDAEILQVAVLERQKRLLGEEHPGTLNSMNNLALTYWHQGRWTDAESLGTIVLEKRKTLLGNEHPGTLNSMNNLALTYNKQGRWSDAEVLQVAVLNSQKRLLGKEHPDTLRSMNNLASTYNNQGRWSDAEVLQVTVLERQKRLLGKEHPRTLTTMNNLAWTYNNQGRWSDAEGLQKRLLGEEHPETLSSMSNLAVRYMYQVSQKRLLGEEHPQTLSSMNNLAYLFEHQARYSEAEALRQAVQDIEQHKDAASNPVKSQGDGMK</sequence>
<dbReference type="Proteomes" id="UP001362999">
    <property type="component" value="Unassembled WGS sequence"/>
</dbReference>
<dbReference type="GO" id="GO:0043531">
    <property type="term" value="F:ADP binding"/>
    <property type="evidence" value="ECO:0007669"/>
    <property type="project" value="InterPro"/>
</dbReference>
<organism evidence="1 2">
    <name type="scientific">Favolaschia claudopus</name>
    <dbReference type="NCBI Taxonomy" id="2862362"/>
    <lineage>
        <taxon>Eukaryota</taxon>
        <taxon>Fungi</taxon>
        <taxon>Dikarya</taxon>
        <taxon>Basidiomycota</taxon>
        <taxon>Agaricomycotina</taxon>
        <taxon>Agaricomycetes</taxon>
        <taxon>Agaricomycetidae</taxon>
        <taxon>Agaricales</taxon>
        <taxon>Marasmiineae</taxon>
        <taxon>Mycenaceae</taxon>
        <taxon>Favolaschia</taxon>
    </lineage>
</organism>
<proteinExistence type="predicted"/>
<comment type="caution">
    <text evidence="1">The sequence shown here is derived from an EMBL/GenBank/DDBJ whole genome shotgun (WGS) entry which is preliminary data.</text>
</comment>
<dbReference type="SUPFAM" id="SSF52540">
    <property type="entry name" value="P-loop containing nucleoside triphosphate hydrolases"/>
    <property type="match status" value="1"/>
</dbReference>
<reference evidence="1 2" key="1">
    <citation type="journal article" date="2024" name="J Genomics">
        <title>Draft genome sequencing and assembly of Favolaschia claudopus CIRM-BRFM 2984 isolated from oak limbs.</title>
        <authorList>
            <person name="Navarro D."/>
            <person name="Drula E."/>
            <person name="Chaduli D."/>
            <person name="Cazenave R."/>
            <person name="Ahrendt S."/>
            <person name="Wang J."/>
            <person name="Lipzen A."/>
            <person name="Daum C."/>
            <person name="Barry K."/>
            <person name="Grigoriev I.V."/>
            <person name="Favel A."/>
            <person name="Rosso M.N."/>
            <person name="Martin F."/>
        </authorList>
    </citation>
    <scope>NUCLEOTIDE SEQUENCE [LARGE SCALE GENOMIC DNA]</scope>
    <source>
        <strain evidence="1 2">CIRM-BRFM 2984</strain>
    </source>
</reference>
<dbReference type="EMBL" id="JAWWNJ010000109">
    <property type="protein sequence ID" value="KAK6992493.1"/>
    <property type="molecule type" value="Genomic_DNA"/>
</dbReference>
<dbReference type="InterPro" id="IPR027417">
    <property type="entry name" value="P-loop_NTPase"/>
</dbReference>
<dbReference type="Pfam" id="PF13374">
    <property type="entry name" value="TPR_10"/>
    <property type="match status" value="2"/>
</dbReference>
<name>A0AAV9ZU34_9AGAR</name>
<evidence type="ECO:0000313" key="2">
    <source>
        <dbReference type="Proteomes" id="UP001362999"/>
    </source>
</evidence>
<dbReference type="InterPro" id="IPR053137">
    <property type="entry name" value="NLR-like"/>
</dbReference>
<dbReference type="Pfam" id="PF13424">
    <property type="entry name" value="TPR_12"/>
    <property type="match status" value="2"/>
</dbReference>
<keyword evidence="2" id="KW-1185">Reference proteome</keyword>
<dbReference type="PANTHER" id="PTHR46082">
    <property type="entry name" value="ATP/GTP-BINDING PROTEIN-RELATED"/>
    <property type="match status" value="1"/>
</dbReference>
<dbReference type="Gene3D" id="1.25.40.10">
    <property type="entry name" value="Tetratricopeptide repeat domain"/>
    <property type="match status" value="3"/>
</dbReference>
<dbReference type="InterPro" id="IPR011990">
    <property type="entry name" value="TPR-like_helical_dom_sf"/>
</dbReference>
<dbReference type="AlphaFoldDB" id="A0AAV9ZU34"/>
<dbReference type="Gene3D" id="3.40.50.300">
    <property type="entry name" value="P-loop containing nucleotide triphosphate hydrolases"/>
    <property type="match status" value="1"/>
</dbReference>
<evidence type="ECO:0000313" key="1">
    <source>
        <dbReference type="EMBL" id="KAK6992493.1"/>
    </source>
</evidence>
<dbReference type="SUPFAM" id="SSF48452">
    <property type="entry name" value="TPR-like"/>
    <property type="match status" value="2"/>
</dbReference>
<protein>
    <submittedName>
        <fullName evidence="1">FabD/lysophospholipase-like protein</fullName>
    </submittedName>
</protein>
<gene>
    <name evidence="1" type="ORF">R3P38DRAFT_3330806</name>
</gene>
<accession>A0AAV9ZU34</accession>
<dbReference type="PANTHER" id="PTHR46082:SF11">
    <property type="entry name" value="AAA+ ATPASE DOMAIN-CONTAINING PROTEIN-RELATED"/>
    <property type="match status" value="1"/>
</dbReference>